<dbReference type="SUPFAM" id="SSF47370">
    <property type="entry name" value="Bromodomain"/>
    <property type="match status" value="1"/>
</dbReference>
<keyword evidence="5" id="KW-1185">Reference proteome</keyword>
<dbReference type="Pfam" id="PF00439">
    <property type="entry name" value="Bromodomain"/>
    <property type="match status" value="1"/>
</dbReference>
<dbReference type="Proteomes" id="UP000245942">
    <property type="component" value="Unassembled WGS sequence"/>
</dbReference>
<keyword evidence="1 2" id="KW-0103">Bromodomain</keyword>
<sequence>FTQPVDEKEVPGYRTVIQQPMDLGTMKDKVDQGLYTAIGQFREDFNLVTGNAKRFNPPDSIFHQQAVKLE</sequence>
<dbReference type="InterPro" id="IPR051831">
    <property type="entry name" value="Bromodomain_contain_prot"/>
</dbReference>
<dbReference type="PROSITE" id="PS50014">
    <property type="entry name" value="BROMODOMAIN_2"/>
    <property type="match status" value="1"/>
</dbReference>
<dbReference type="Gene3D" id="1.20.920.10">
    <property type="entry name" value="Bromodomain-like"/>
    <property type="match status" value="1"/>
</dbReference>
<accession>A0A316U6N9</accession>
<evidence type="ECO:0000259" key="3">
    <source>
        <dbReference type="PROSITE" id="PS50014"/>
    </source>
</evidence>
<protein>
    <submittedName>
        <fullName evidence="4">Bromodomain-containing protein</fullName>
    </submittedName>
</protein>
<dbReference type="InterPro" id="IPR001487">
    <property type="entry name" value="Bromodomain"/>
</dbReference>
<feature type="non-terminal residue" evidence="4">
    <location>
        <position position="70"/>
    </location>
</feature>
<evidence type="ECO:0000256" key="1">
    <source>
        <dbReference type="ARBA" id="ARBA00023117"/>
    </source>
</evidence>
<dbReference type="PRINTS" id="PR00503">
    <property type="entry name" value="BROMODOMAIN"/>
</dbReference>
<proteinExistence type="predicted"/>
<dbReference type="EMBL" id="KZ819326">
    <property type="protein sequence ID" value="PWN20882.1"/>
    <property type="molecule type" value="Genomic_DNA"/>
</dbReference>
<evidence type="ECO:0000313" key="5">
    <source>
        <dbReference type="Proteomes" id="UP000245942"/>
    </source>
</evidence>
<feature type="non-terminal residue" evidence="4">
    <location>
        <position position="1"/>
    </location>
</feature>
<dbReference type="GeneID" id="37011669"/>
<organism evidence="4 5">
    <name type="scientific">Pseudomicrostroma glucosiphilum</name>
    <dbReference type="NCBI Taxonomy" id="1684307"/>
    <lineage>
        <taxon>Eukaryota</taxon>
        <taxon>Fungi</taxon>
        <taxon>Dikarya</taxon>
        <taxon>Basidiomycota</taxon>
        <taxon>Ustilaginomycotina</taxon>
        <taxon>Exobasidiomycetes</taxon>
        <taxon>Microstromatales</taxon>
        <taxon>Microstromatales incertae sedis</taxon>
        <taxon>Pseudomicrostroma</taxon>
    </lineage>
</organism>
<evidence type="ECO:0000256" key="2">
    <source>
        <dbReference type="PROSITE-ProRule" id="PRU00035"/>
    </source>
</evidence>
<feature type="domain" description="Bromo" evidence="3">
    <location>
        <begin position="1"/>
        <end position="63"/>
    </location>
</feature>
<name>A0A316U6N9_9BASI</name>
<dbReference type="OrthoDB" id="21449at2759"/>
<dbReference type="PANTHER" id="PTHR22881:SF27">
    <property type="entry name" value="BROMODOMAIN CONTAINING 7_9"/>
    <property type="match status" value="1"/>
</dbReference>
<reference evidence="4 5" key="1">
    <citation type="journal article" date="2018" name="Mol. Biol. Evol.">
        <title>Broad Genomic Sampling Reveals a Smut Pathogenic Ancestry of the Fungal Clade Ustilaginomycotina.</title>
        <authorList>
            <person name="Kijpornyongpan T."/>
            <person name="Mondo S.J."/>
            <person name="Barry K."/>
            <person name="Sandor L."/>
            <person name="Lee J."/>
            <person name="Lipzen A."/>
            <person name="Pangilinan J."/>
            <person name="LaButti K."/>
            <person name="Hainaut M."/>
            <person name="Henrissat B."/>
            <person name="Grigoriev I.V."/>
            <person name="Spatafora J.W."/>
            <person name="Aime M.C."/>
        </authorList>
    </citation>
    <scope>NUCLEOTIDE SEQUENCE [LARGE SCALE GENOMIC DNA]</scope>
    <source>
        <strain evidence="4 5">MCA 4718</strain>
    </source>
</reference>
<dbReference type="RefSeq" id="XP_025348042.1">
    <property type="nucleotide sequence ID" value="XM_025489935.1"/>
</dbReference>
<dbReference type="PANTHER" id="PTHR22881">
    <property type="entry name" value="BROMODOMAIN CONTAINING PROTEIN"/>
    <property type="match status" value="1"/>
</dbReference>
<dbReference type="InterPro" id="IPR036427">
    <property type="entry name" value="Bromodomain-like_sf"/>
</dbReference>
<evidence type="ECO:0000313" key="4">
    <source>
        <dbReference type="EMBL" id="PWN20882.1"/>
    </source>
</evidence>
<dbReference type="SMART" id="SM00297">
    <property type="entry name" value="BROMO"/>
    <property type="match status" value="1"/>
</dbReference>
<gene>
    <name evidence="4" type="ORF">BCV69DRAFT_237045</name>
</gene>
<dbReference type="STRING" id="1684307.A0A316U6N9"/>
<dbReference type="AlphaFoldDB" id="A0A316U6N9"/>
<dbReference type="GO" id="GO:0006325">
    <property type="term" value="P:chromatin organization"/>
    <property type="evidence" value="ECO:0007669"/>
    <property type="project" value="UniProtKB-ARBA"/>
</dbReference>